<accession>A0A0H4X0F3</accession>
<keyword evidence="3" id="KW-0479">Metal-binding</keyword>
<dbReference type="Gene3D" id="2.60.40.10">
    <property type="entry name" value="Immunoglobulins"/>
    <property type="match status" value="1"/>
</dbReference>
<keyword evidence="1 9" id="KW-0031">Aminopeptidase</keyword>
<dbReference type="PANTHER" id="PTHR12147:SF56">
    <property type="entry name" value="AMINOPEPTIDASE YDR415C-RELATED"/>
    <property type="match status" value="1"/>
</dbReference>
<evidence type="ECO:0000256" key="5">
    <source>
        <dbReference type="ARBA" id="ARBA00022801"/>
    </source>
</evidence>
<evidence type="ECO:0000313" key="9">
    <source>
        <dbReference type="EMBL" id="AKQ67353.1"/>
    </source>
</evidence>
<dbReference type="Pfam" id="PF17957">
    <property type="entry name" value="Big_7"/>
    <property type="match status" value="1"/>
</dbReference>
<organism evidence="9 10">
    <name type="scientific">Pseudomyxococcus hansupus</name>
    <dbReference type="NCBI Taxonomy" id="1297742"/>
    <lineage>
        <taxon>Bacteria</taxon>
        <taxon>Pseudomonadati</taxon>
        <taxon>Myxococcota</taxon>
        <taxon>Myxococcia</taxon>
        <taxon>Myxococcales</taxon>
        <taxon>Cystobacterineae</taxon>
        <taxon>Myxococcaceae</taxon>
        <taxon>Pseudomyxococcus</taxon>
    </lineage>
</organism>
<dbReference type="Pfam" id="PF04389">
    <property type="entry name" value="Peptidase_M28"/>
    <property type="match status" value="1"/>
</dbReference>
<dbReference type="GO" id="GO:0008235">
    <property type="term" value="F:metalloexopeptidase activity"/>
    <property type="evidence" value="ECO:0007669"/>
    <property type="project" value="InterPro"/>
</dbReference>
<dbReference type="Gene3D" id="3.40.630.10">
    <property type="entry name" value="Zn peptidases"/>
    <property type="match status" value="1"/>
</dbReference>
<dbReference type="STRING" id="1297742.A176_004265"/>
<evidence type="ECO:0000256" key="2">
    <source>
        <dbReference type="ARBA" id="ARBA00022670"/>
    </source>
</evidence>
<evidence type="ECO:0000256" key="4">
    <source>
        <dbReference type="ARBA" id="ARBA00022729"/>
    </source>
</evidence>
<dbReference type="InterPro" id="IPR007484">
    <property type="entry name" value="Peptidase_M28"/>
</dbReference>
<keyword evidence="10" id="KW-1185">Reference proteome</keyword>
<dbReference type="OrthoDB" id="9789219at2"/>
<evidence type="ECO:0000259" key="8">
    <source>
        <dbReference type="Pfam" id="PF04389"/>
    </source>
</evidence>
<dbReference type="SUPFAM" id="SSF53187">
    <property type="entry name" value="Zn-dependent exopeptidases"/>
    <property type="match status" value="1"/>
</dbReference>
<evidence type="ECO:0000256" key="3">
    <source>
        <dbReference type="ARBA" id="ARBA00022723"/>
    </source>
</evidence>
<reference evidence="9 10" key="1">
    <citation type="journal article" date="2016" name="PLoS ONE">
        <title>Complete Genome Sequence and Comparative Genomics of a Novel Myxobacterium Myxococcus hansupus.</title>
        <authorList>
            <person name="Sharma G."/>
            <person name="Narwani T."/>
            <person name="Subramanian S."/>
        </authorList>
    </citation>
    <scope>NUCLEOTIDE SEQUENCE [LARGE SCALE GENOMIC DNA]</scope>
    <source>
        <strain evidence="10">mixupus</strain>
    </source>
</reference>
<dbReference type="RefSeq" id="WP_002634913.1">
    <property type="nucleotide sequence ID" value="NZ_CP012109.1"/>
</dbReference>
<evidence type="ECO:0000313" key="10">
    <source>
        <dbReference type="Proteomes" id="UP000009026"/>
    </source>
</evidence>
<dbReference type="eggNOG" id="COG2234">
    <property type="taxonomic scope" value="Bacteria"/>
</dbReference>
<dbReference type="PANTHER" id="PTHR12147">
    <property type="entry name" value="METALLOPEPTIDASE M28 FAMILY MEMBER"/>
    <property type="match status" value="1"/>
</dbReference>
<gene>
    <name evidence="9" type="ORF">A176_004265</name>
</gene>
<dbReference type="KEGG" id="mym:A176_004265"/>
<dbReference type="AlphaFoldDB" id="A0A0H4X0F3"/>
<dbReference type="InterPro" id="IPR045175">
    <property type="entry name" value="M28_fam"/>
</dbReference>
<protein>
    <submittedName>
        <fullName evidence="9">Bacterial leucyl aminopeptidase</fullName>
    </submittedName>
</protein>
<keyword evidence="6" id="KW-0862">Zinc</keyword>
<feature type="signal peptide" evidence="7">
    <location>
        <begin position="1"/>
        <end position="20"/>
    </location>
</feature>
<keyword evidence="5" id="KW-0378">Hydrolase</keyword>
<dbReference type="PATRIC" id="fig|1297742.4.peg.4307"/>
<dbReference type="GO" id="GO:0046872">
    <property type="term" value="F:metal ion binding"/>
    <property type="evidence" value="ECO:0007669"/>
    <property type="project" value="UniProtKB-KW"/>
</dbReference>
<dbReference type="GO" id="GO:0004177">
    <property type="term" value="F:aminopeptidase activity"/>
    <property type="evidence" value="ECO:0007669"/>
    <property type="project" value="UniProtKB-KW"/>
</dbReference>
<dbReference type="InterPro" id="IPR013783">
    <property type="entry name" value="Ig-like_fold"/>
</dbReference>
<dbReference type="Proteomes" id="UP000009026">
    <property type="component" value="Chromosome"/>
</dbReference>
<feature type="domain" description="Peptidase M28" evidence="8">
    <location>
        <begin position="198"/>
        <end position="391"/>
    </location>
</feature>
<evidence type="ECO:0000256" key="7">
    <source>
        <dbReference type="SAM" id="SignalP"/>
    </source>
</evidence>
<name>A0A0H4X0F3_9BACT</name>
<feature type="chain" id="PRO_5005212203" evidence="7">
    <location>
        <begin position="21"/>
        <end position="681"/>
    </location>
</feature>
<proteinExistence type="predicted"/>
<sequence length="681" mass="71320">MNMKRLASVLLVLWSVSAFAKAKPAQPPDREVWITIGSDALDHVHKALKNAGHEAAASGGEKDGITVLRVRESQLNLISRTMHETLKRCGGFIYHETESAALAALDLTVAEEAAKATAVTYSIDNAQTVNSLVAGLQETAIRQTINTLSAFQTRFHSSQSGLDASNALKDRWESLIPAGRTGVSVAQFPTPSSAQPSVIMTINGTTLSDEVIVLGGHLDSTSSGSAAPGADDDASGIATLTEVIRVALLQGYRPERTVKFMAYAAEEVGLRGSAAIATDHRNRNIDVVGVLQLDMTNYKGSPTHDVALVTDRTNAAQNTFLTSLIGTYFSSEISWTTTSCGYACSDHASWTTAGFPASMPFEAPLSVSNPHIHTPRDTLANSGGNANQSLKFAKLATAYLAELAKGSLQPDDVTPPEVAITSPAQGSAVSGVTTVTVNATDASGVSRVELLVDGVVRATATTSPYTFAWDTAVETNGSHTLTARAVDGVNQSATSAGVLVTVSNATSAAGFDSGLRAPRCASVSNECDSGTLLNGRGGFMGPELNAPNTVQNSCADGLSGTYLRESSNERIVVSSIDGAHLTGGALVNISATVWSQTPRSEKLDLYVAADANAPVWQFVATLSPPDKGLQVLSTPYLLPTGTTQVVRAIFRVRGSAYPCNPGSYNDHDDLVFAVGRDPSLY</sequence>
<evidence type="ECO:0000256" key="6">
    <source>
        <dbReference type="ARBA" id="ARBA00022833"/>
    </source>
</evidence>
<dbReference type="GO" id="GO:0006508">
    <property type="term" value="P:proteolysis"/>
    <property type="evidence" value="ECO:0007669"/>
    <property type="project" value="UniProtKB-KW"/>
</dbReference>
<keyword evidence="4 7" id="KW-0732">Signal</keyword>
<keyword evidence="2" id="KW-0645">Protease</keyword>
<evidence type="ECO:0000256" key="1">
    <source>
        <dbReference type="ARBA" id="ARBA00022438"/>
    </source>
</evidence>
<dbReference type="EMBL" id="CP012109">
    <property type="protein sequence ID" value="AKQ67353.1"/>
    <property type="molecule type" value="Genomic_DNA"/>
</dbReference>